<dbReference type="RefSeq" id="WP_256600911.1">
    <property type="nucleotide sequence ID" value="NZ_JANIBJ010000005.1"/>
</dbReference>
<dbReference type="Proteomes" id="UP001524499">
    <property type="component" value="Unassembled WGS sequence"/>
</dbReference>
<keyword evidence="2" id="KW-1185">Reference proteome</keyword>
<sequence>MPSTWIVRRDFLNLADLAAVEARDQLSASHILFPVLNLLSAHDVGVLRREFIEGDMEYSNRSLSFAMSGSERRLTMRIGPIRCRFAGRCRRRPPRRCEAVMGSKLSKLFSWFPELGKFYGASSAKEFDEFLELHFARSIQRMEAEAHHLADDSEESCRRF</sequence>
<accession>A0ABT1TCP2</accession>
<evidence type="ECO:0000313" key="2">
    <source>
        <dbReference type="Proteomes" id="UP001524499"/>
    </source>
</evidence>
<name>A0ABT1TCP2_9GAMM</name>
<protein>
    <submittedName>
        <fullName evidence="1">Uncharacterized protein</fullName>
    </submittedName>
</protein>
<evidence type="ECO:0000313" key="1">
    <source>
        <dbReference type="EMBL" id="MCQ8103227.1"/>
    </source>
</evidence>
<organism evidence="1 2">
    <name type="scientific">Methylomonas subterranea</name>
    <dbReference type="NCBI Taxonomy" id="2952225"/>
    <lineage>
        <taxon>Bacteria</taxon>
        <taxon>Pseudomonadati</taxon>
        <taxon>Pseudomonadota</taxon>
        <taxon>Gammaproteobacteria</taxon>
        <taxon>Methylococcales</taxon>
        <taxon>Methylococcaceae</taxon>
        <taxon>Methylomonas</taxon>
    </lineage>
</organism>
<gene>
    <name evidence="1" type="ORF">NP590_03835</name>
</gene>
<proteinExistence type="predicted"/>
<reference evidence="1 2" key="1">
    <citation type="submission" date="2022-07" db="EMBL/GenBank/DDBJ databases">
        <title>Methylomonas rivi sp. nov., Methylomonas rosea sp. nov., Methylomonas aureus sp. nov. and Methylomonas subterranea sp. nov., four novel methanotrophs isolated from a freshwater creek and the deep terrestrial subsurface.</title>
        <authorList>
            <person name="Abin C."/>
            <person name="Sankaranarayanan K."/>
            <person name="Garner C."/>
            <person name="Sindelar R."/>
            <person name="Kotary K."/>
            <person name="Garner R."/>
            <person name="Barclay S."/>
            <person name="Lawson P."/>
            <person name="Krumholz L."/>
        </authorList>
    </citation>
    <scope>NUCLEOTIDE SEQUENCE [LARGE SCALE GENOMIC DNA]</scope>
    <source>
        <strain evidence="1 2">SURF-2</strain>
    </source>
</reference>
<dbReference type="EMBL" id="JANIBJ010000005">
    <property type="protein sequence ID" value="MCQ8103227.1"/>
    <property type="molecule type" value="Genomic_DNA"/>
</dbReference>
<comment type="caution">
    <text evidence="1">The sequence shown here is derived from an EMBL/GenBank/DDBJ whole genome shotgun (WGS) entry which is preliminary data.</text>
</comment>